<accession>A0A7S0S0W2</accession>
<organism evidence="2">
    <name type="scientific">Chlamydomonas leiostraca</name>
    <dbReference type="NCBI Taxonomy" id="1034604"/>
    <lineage>
        <taxon>Eukaryota</taxon>
        <taxon>Viridiplantae</taxon>
        <taxon>Chlorophyta</taxon>
        <taxon>core chlorophytes</taxon>
        <taxon>Chlorophyceae</taxon>
        <taxon>CS clade</taxon>
        <taxon>Chlamydomonadales</taxon>
        <taxon>Chlamydomonadaceae</taxon>
        <taxon>Chlamydomonas</taxon>
    </lineage>
</organism>
<feature type="region of interest" description="Disordered" evidence="1">
    <location>
        <begin position="78"/>
        <end position="100"/>
    </location>
</feature>
<dbReference type="AlphaFoldDB" id="A0A7S0S0W2"/>
<protein>
    <submittedName>
        <fullName evidence="2">Uncharacterized protein</fullName>
    </submittedName>
</protein>
<evidence type="ECO:0000256" key="1">
    <source>
        <dbReference type="SAM" id="MobiDB-lite"/>
    </source>
</evidence>
<dbReference type="EMBL" id="HBFB01031291">
    <property type="protein sequence ID" value="CAD8693344.1"/>
    <property type="molecule type" value="Transcribed_RNA"/>
</dbReference>
<reference evidence="2" key="1">
    <citation type="submission" date="2021-01" db="EMBL/GenBank/DDBJ databases">
        <authorList>
            <person name="Corre E."/>
            <person name="Pelletier E."/>
            <person name="Niang G."/>
            <person name="Scheremetjew M."/>
            <person name="Finn R."/>
            <person name="Kale V."/>
            <person name="Holt S."/>
            <person name="Cochrane G."/>
            <person name="Meng A."/>
            <person name="Brown T."/>
            <person name="Cohen L."/>
        </authorList>
    </citation>
    <scope>NUCLEOTIDE SEQUENCE</scope>
    <source>
        <strain evidence="2">SAG 11-49</strain>
    </source>
</reference>
<name>A0A7S0S0W2_9CHLO</name>
<gene>
    <name evidence="2" type="ORF">CLEI1391_LOCUS17527</name>
</gene>
<proteinExistence type="predicted"/>
<evidence type="ECO:0000313" key="2">
    <source>
        <dbReference type="EMBL" id="CAD8693344.1"/>
    </source>
</evidence>
<sequence>MPSMDSPRVPGESEKAYKSFFNSVPSSPAQSVVKEAGFISSRPADIYRSYMDTYHRRLRKPQPAYGDDAAGLVCGSKFQGRKTPLKGKGTPPPDNYEPQFHPSKRVVPGKSHYAAKDLLHHQQHERSPNPMAMSMDSGMLALAKQGMSPLRPQSASGGRACLKLCENSFRSSLQGSGLAVISEVPVHRPIRKPGTAAPTSATKARVLVLAEDVAPPPEWETTTPRDAHLRSAWERQSVDVGCLSRALERPSTAPPKMVHEARRRYHETHTGANLDLFHYRHSGGICPDDYRTDDARSPAPQLASPGADAAREAFFASRLGYAQNRVRAKISEPAYA</sequence>